<dbReference type="InterPro" id="IPR000727">
    <property type="entry name" value="T_SNARE_dom"/>
</dbReference>
<keyword evidence="7" id="KW-0175">Coiled coil</keyword>
<dbReference type="Pfam" id="PF14523">
    <property type="entry name" value="Syntaxin_2"/>
    <property type="match status" value="1"/>
</dbReference>
<evidence type="ECO:0000256" key="12">
    <source>
        <dbReference type="RuleBase" id="RU003858"/>
    </source>
</evidence>
<sequence length="261" mass="29761">MSYQRATEENAVQMSQKISSNIHKITQLTAEIQRIVNQLGTAQDTNELRQQLRQKRQHVNNLAKETDKYMKQFGTLPSSADQRQRKILKERLVEEFSSALNNFQMVQRQAAQKEKEFVARVRASSRASGGLHDDGYQEENISSFESKNHPQAQVQEDAITEEDLMLIKERETAIRQLESDIVNINEIFKDLGMMIHEQGETIDSIEANVENAEVHVQSANEQLARAADYQTRSRKKICILIVVLVILAVIIGVIIWASVKS</sequence>
<keyword evidence="2" id="KW-0597">Phosphoprotein</keyword>
<keyword evidence="6" id="KW-0007">Acetylation</keyword>
<evidence type="ECO:0000256" key="2">
    <source>
        <dbReference type="ARBA" id="ARBA00022553"/>
    </source>
</evidence>
<dbReference type="InterPro" id="IPR010989">
    <property type="entry name" value="SNARE"/>
</dbReference>
<dbReference type="OrthoDB" id="364348at2759"/>
<dbReference type="GO" id="GO:0006886">
    <property type="term" value="P:intracellular protein transport"/>
    <property type="evidence" value="ECO:0007669"/>
    <property type="project" value="InterPro"/>
</dbReference>
<dbReference type="Ensembl" id="ENSECRT00000002203.1">
    <property type="protein sequence ID" value="ENSECRP00000002175.1"/>
    <property type="gene ID" value="ENSECRG00000001503.1"/>
</dbReference>
<dbReference type="SMART" id="SM00503">
    <property type="entry name" value="SynN"/>
    <property type="match status" value="1"/>
</dbReference>
<keyword evidence="5 13" id="KW-1133">Transmembrane helix</keyword>
<name>A0A8C4RGA0_ERPCA</name>
<dbReference type="PANTHER" id="PTHR19957:SF90">
    <property type="entry name" value="SYNTAXIN-7"/>
    <property type="match status" value="1"/>
</dbReference>
<comment type="function">
    <text evidence="9">May be involved in protein trafficking from the plasma membrane to the early endosome (EE) as well as in homotypic fusion of endocytic organelles. Mediates the endocytic trafficking from early endosomes to late endosomes and lysosomes.</text>
</comment>
<dbReference type="GO" id="GO:0005484">
    <property type="term" value="F:SNAP receptor activity"/>
    <property type="evidence" value="ECO:0007669"/>
    <property type="project" value="InterPro"/>
</dbReference>
<dbReference type="GO" id="GO:0006906">
    <property type="term" value="P:vesicle fusion"/>
    <property type="evidence" value="ECO:0007669"/>
    <property type="project" value="TreeGrafter"/>
</dbReference>
<reference evidence="15" key="3">
    <citation type="submission" date="2025-09" db="UniProtKB">
        <authorList>
            <consortium name="Ensembl"/>
        </authorList>
    </citation>
    <scope>IDENTIFICATION</scope>
</reference>
<dbReference type="CDD" id="cd15875">
    <property type="entry name" value="SNARE_syntaxin7"/>
    <property type="match status" value="1"/>
</dbReference>
<dbReference type="PANTHER" id="PTHR19957">
    <property type="entry name" value="SYNTAXIN"/>
    <property type="match status" value="1"/>
</dbReference>
<dbReference type="GO" id="GO:0048278">
    <property type="term" value="P:vesicle docking"/>
    <property type="evidence" value="ECO:0007669"/>
    <property type="project" value="TreeGrafter"/>
</dbReference>
<evidence type="ECO:0000256" key="9">
    <source>
        <dbReference type="ARBA" id="ARBA00037599"/>
    </source>
</evidence>
<protein>
    <recommendedName>
        <fullName evidence="11">Syntaxin-7</fullName>
    </recommendedName>
</protein>
<dbReference type="PROSITE" id="PS50192">
    <property type="entry name" value="T_SNARE"/>
    <property type="match status" value="1"/>
</dbReference>
<dbReference type="FunFam" id="1.20.5.110:FF:000016">
    <property type="entry name" value="Syntaxin 12"/>
    <property type="match status" value="1"/>
</dbReference>
<keyword evidence="8 13" id="KW-0472">Membrane</keyword>
<evidence type="ECO:0000256" key="13">
    <source>
        <dbReference type="SAM" id="Phobius"/>
    </source>
</evidence>
<reference evidence="15" key="1">
    <citation type="submission" date="2021-06" db="EMBL/GenBank/DDBJ databases">
        <authorList>
            <consortium name="Wellcome Sanger Institute Data Sharing"/>
        </authorList>
    </citation>
    <scope>NUCLEOTIDE SEQUENCE [LARGE SCALE GENOMIC DNA]</scope>
</reference>
<dbReference type="Gene3D" id="1.20.5.110">
    <property type="match status" value="1"/>
</dbReference>
<evidence type="ECO:0000256" key="11">
    <source>
        <dbReference type="ARBA" id="ARBA00040006"/>
    </source>
</evidence>
<evidence type="ECO:0000256" key="8">
    <source>
        <dbReference type="ARBA" id="ARBA00023136"/>
    </source>
</evidence>
<dbReference type="Pfam" id="PF05739">
    <property type="entry name" value="SNARE"/>
    <property type="match status" value="1"/>
</dbReference>
<reference evidence="15" key="2">
    <citation type="submission" date="2025-08" db="UniProtKB">
        <authorList>
            <consortium name="Ensembl"/>
        </authorList>
    </citation>
    <scope>IDENTIFICATION</scope>
</reference>
<evidence type="ECO:0000256" key="4">
    <source>
        <dbReference type="ARBA" id="ARBA00022753"/>
    </source>
</evidence>
<comment type="similarity">
    <text evidence="1 12">Belongs to the syntaxin family.</text>
</comment>
<dbReference type="InterPro" id="IPR006011">
    <property type="entry name" value="Syntaxin_N"/>
</dbReference>
<dbReference type="PROSITE" id="PS00914">
    <property type="entry name" value="SYNTAXIN"/>
    <property type="match status" value="1"/>
</dbReference>
<dbReference type="InterPro" id="IPR006012">
    <property type="entry name" value="Syntaxin/epimorphin_CS"/>
</dbReference>
<dbReference type="Gene3D" id="1.20.58.70">
    <property type="match status" value="1"/>
</dbReference>
<comment type="subcellular location">
    <subcellularLocation>
        <location evidence="10">Early endosome membrane</location>
        <topology evidence="10">Single-pass type IV membrane protein</topology>
    </subcellularLocation>
</comment>
<dbReference type="GO" id="GO:0031901">
    <property type="term" value="C:early endosome membrane"/>
    <property type="evidence" value="ECO:0007669"/>
    <property type="project" value="UniProtKB-SubCell"/>
</dbReference>
<dbReference type="Proteomes" id="UP000694620">
    <property type="component" value="Chromosome 3"/>
</dbReference>
<evidence type="ECO:0000256" key="5">
    <source>
        <dbReference type="ARBA" id="ARBA00022989"/>
    </source>
</evidence>
<evidence type="ECO:0000313" key="16">
    <source>
        <dbReference type="Proteomes" id="UP000694620"/>
    </source>
</evidence>
<evidence type="ECO:0000256" key="1">
    <source>
        <dbReference type="ARBA" id="ARBA00009063"/>
    </source>
</evidence>
<accession>A0A8C4RGA0</accession>
<dbReference type="FunFam" id="1.20.58.70:FF:000006">
    <property type="entry name" value="Syntaxin 7"/>
    <property type="match status" value="1"/>
</dbReference>
<evidence type="ECO:0000256" key="6">
    <source>
        <dbReference type="ARBA" id="ARBA00022990"/>
    </source>
</evidence>
<dbReference type="GO" id="GO:0031201">
    <property type="term" value="C:SNARE complex"/>
    <property type="evidence" value="ECO:0007669"/>
    <property type="project" value="TreeGrafter"/>
</dbReference>
<dbReference type="SMART" id="SM00397">
    <property type="entry name" value="t_SNARE"/>
    <property type="match status" value="1"/>
</dbReference>
<keyword evidence="4" id="KW-0967">Endosome</keyword>
<dbReference type="SUPFAM" id="SSF47661">
    <property type="entry name" value="t-snare proteins"/>
    <property type="match status" value="1"/>
</dbReference>
<feature type="domain" description="T-SNARE coiled-coil homology" evidence="14">
    <location>
        <begin position="164"/>
        <end position="226"/>
    </location>
</feature>
<dbReference type="AlphaFoldDB" id="A0A8C4RGA0"/>
<evidence type="ECO:0000256" key="7">
    <source>
        <dbReference type="ARBA" id="ARBA00023054"/>
    </source>
</evidence>
<evidence type="ECO:0000259" key="14">
    <source>
        <dbReference type="PROSITE" id="PS50192"/>
    </source>
</evidence>
<dbReference type="InterPro" id="IPR045242">
    <property type="entry name" value="Syntaxin"/>
</dbReference>
<gene>
    <name evidence="15" type="primary">STX7</name>
</gene>
<evidence type="ECO:0000256" key="3">
    <source>
        <dbReference type="ARBA" id="ARBA00022692"/>
    </source>
</evidence>
<evidence type="ECO:0000313" key="15">
    <source>
        <dbReference type="Ensembl" id="ENSECRP00000002175.1"/>
    </source>
</evidence>
<dbReference type="GO" id="GO:0008021">
    <property type="term" value="C:synaptic vesicle"/>
    <property type="evidence" value="ECO:0007669"/>
    <property type="project" value="TreeGrafter"/>
</dbReference>
<feature type="transmembrane region" description="Helical" evidence="13">
    <location>
        <begin position="237"/>
        <end position="259"/>
    </location>
</feature>
<keyword evidence="16" id="KW-1185">Reference proteome</keyword>
<proteinExistence type="inferred from homology"/>
<evidence type="ECO:0000256" key="10">
    <source>
        <dbReference type="ARBA" id="ARBA00037832"/>
    </source>
</evidence>
<dbReference type="GeneTree" id="ENSGT01000000214440"/>
<dbReference type="GO" id="GO:0000149">
    <property type="term" value="F:SNARE binding"/>
    <property type="evidence" value="ECO:0007669"/>
    <property type="project" value="TreeGrafter"/>
</dbReference>
<organism evidence="15 16">
    <name type="scientific">Erpetoichthys calabaricus</name>
    <name type="common">Rope fish</name>
    <name type="synonym">Calamoichthys calabaricus</name>
    <dbReference type="NCBI Taxonomy" id="27687"/>
    <lineage>
        <taxon>Eukaryota</taxon>
        <taxon>Metazoa</taxon>
        <taxon>Chordata</taxon>
        <taxon>Craniata</taxon>
        <taxon>Vertebrata</taxon>
        <taxon>Euteleostomi</taxon>
        <taxon>Actinopterygii</taxon>
        <taxon>Polypteriformes</taxon>
        <taxon>Polypteridae</taxon>
        <taxon>Erpetoichthys</taxon>
    </lineage>
</organism>
<keyword evidence="3 13" id="KW-0812">Transmembrane</keyword>